<dbReference type="InterPro" id="IPR001647">
    <property type="entry name" value="HTH_TetR"/>
</dbReference>
<dbReference type="Proteomes" id="UP000317422">
    <property type="component" value="Unassembled WGS sequence"/>
</dbReference>
<dbReference type="EMBL" id="VFQC01000001">
    <property type="protein sequence ID" value="TQN32134.1"/>
    <property type="molecule type" value="Genomic_DNA"/>
</dbReference>
<feature type="domain" description="HTH tetR-type" evidence="5">
    <location>
        <begin position="7"/>
        <end position="67"/>
    </location>
</feature>
<evidence type="ECO:0000259" key="5">
    <source>
        <dbReference type="PROSITE" id="PS50977"/>
    </source>
</evidence>
<name>A0A543NK20_9ACTN</name>
<dbReference type="SUPFAM" id="SSF46689">
    <property type="entry name" value="Homeodomain-like"/>
    <property type="match status" value="1"/>
</dbReference>
<dbReference type="Gene3D" id="1.10.10.60">
    <property type="entry name" value="Homeodomain-like"/>
    <property type="match status" value="1"/>
</dbReference>
<evidence type="ECO:0000313" key="6">
    <source>
        <dbReference type="EMBL" id="TQN32134.1"/>
    </source>
</evidence>
<sequence>MARVTGETRRTEILRTAAELFAARGFHGVSIEDLGRAMGTSGPALYRHFPGKEALLAAMLLDISERLATGGTERVAAASSPERALENLLRGHIAFALEEPALITVHDRELDNVPDPERRRIRQLQRGYVEVWVGVLAQLRPAEPTPVLRAAVHATFGLLNSTPHSAGTLSAERMSTMLLRMGEAALRTPCGGSAGAER</sequence>
<keyword evidence="3" id="KW-0804">Transcription</keyword>
<evidence type="ECO:0000256" key="3">
    <source>
        <dbReference type="ARBA" id="ARBA00023163"/>
    </source>
</evidence>
<evidence type="ECO:0000256" key="2">
    <source>
        <dbReference type="ARBA" id="ARBA00023125"/>
    </source>
</evidence>
<dbReference type="PANTHER" id="PTHR30055:SF237">
    <property type="entry name" value="TRANSCRIPTIONAL REPRESSOR MCE3R"/>
    <property type="match status" value="1"/>
</dbReference>
<dbReference type="GO" id="GO:0003700">
    <property type="term" value="F:DNA-binding transcription factor activity"/>
    <property type="evidence" value="ECO:0007669"/>
    <property type="project" value="TreeGrafter"/>
</dbReference>
<keyword evidence="1" id="KW-0805">Transcription regulation</keyword>
<organism evidence="6 7">
    <name type="scientific">Haloactinospora alba</name>
    <dbReference type="NCBI Taxonomy" id="405555"/>
    <lineage>
        <taxon>Bacteria</taxon>
        <taxon>Bacillati</taxon>
        <taxon>Actinomycetota</taxon>
        <taxon>Actinomycetes</taxon>
        <taxon>Streptosporangiales</taxon>
        <taxon>Nocardiopsidaceae</taxon>
        <taxon>Haloactinospora</taxon>
    </lineage>
</organism>
<dbReference type="SUPFAM" id="SSF48498">
    <property type="entry name" value="Tetracyclin repressor-like, C-terminal domain"/>
    <property type="match status" value="1"/>
</dbReference>
<evidence type="ECO:0000256" key="1">
    <source>
        <dbReference type="ARBA" id="ARBA00023015"/>
    </source>
</evidence>
<dbReference type="OrthoDB" id="9179041at2"/>
<gene>
    <name evidence="6" type="ORF">FHX37_2062</name>
</gene>
<dbReference type="GO" id="GO:0045892">
    <property type="term" value="P:negative regulation of DNA-templated transcription"/>
    <property type="evidence" value="ECO:0007669"/>
    <property type="project" value="UniProtKB-ARBA"/>
</dbReference>
<keyword evidence="2 4" id="KW-0238">DNA-binding</keyword>
<dbReference type="Pfam" id="PF17932">
    <property type="entry name" value="TetR_C_24"/>
    <property type="match status" value="1"/>
</dbReference>
<dbReference type="GO" id="GO:0000976">
    <property type="term" value="F:transcription cis-regulatory region binding"/>
    <property type="evidence" value="ECO:0007669"/>
    <property type="project" value="TreeGrafter"/>
</dbReference>
<dbReference type="InterPro" id="IPR041490">
    <property type="entry name" value="KstR2_TetR_C"/>
</dbReference>
<evidence type="ECO:0000313" key="7">
    <source>
        <dbReference type="Proteomes" id="UP000317422"/>
    </source>
</evidence>
<reference evidence="6 7" key="1">
    <citation type="submission" date="2019-06" db="EMBL/GenBank/DDBJ databases">
        <title>Sequencing the genomes of 1000 actinobacteria strains.</title>
        <authorList>
            <person name="Klenk H.-P."/>
        </authorList>
    </citation>
    <scope>NUCLEOTIDE SEQUENCE [LARGE SCALE GENOMIC DNA]</scope>
    <source>
        <strain evidence="6 7">DSM 45015</strain>
    </source>
</reference>
<dbReference type="Pfam" id="PF00440">
    <property type="entry name" value="TetR_N"/>
    <property type="match status" value="1"/>
</dbReference>
<proteinExistence type="predicted"/>
<evidence type="ECO:0000256" key="4">
    <source>
        <dbReference type="PROSITE-ProRule" id="PRU00335"/>
    </source>
</evidence>
<dbReference type="PRINTS" id="PR00455">
    <property type="entry name" value="HTHTETR"/>
</dbReference>
<protein>
    <submittedName>
        <fullName evidence="6">TetR family transcriptional regulator</fullName>
    </submittedName>
</protein>
<dbReference type="RefSeq" id="WP_141923680.1">
    <property type="nucleotide sequence ID" value="NZ_VFQC01000001.1"/>
</dbReference>
<feature type="DNA-binding region" description="H-T-H motif" evidence="4">
    <location>
        <begin position="30"/>
        <end position="49"/>
    </location>
</feature>
<dbReference type="InterPro" id="IPR009057">
    <property type="entry name" value="Homeodomain-like_sf"/>
</dbReference>
<comment type="caution">
    <text evidence="6">The sequence shown here is derived from an EMBL/GenBank/DDBJ whole genome shotgun (WGS) entry which is preliminary data.</text>
</comment>
<keyword evidence="7" id="KW-1185">Reference proteome</keyword>
<dbReference type="AlphaFoldDB" id="A0A543NK20"/>
<dbReference type="Gene3D" id="1.10.357.10">
    <property type="entry name" value="Tetracycline Repressor, domain 2"/>
    <property type="match status" value="1"/>
</dbReference>
<dbReference type="InterPro" id="IPR050109">
    <property type="entry name" value="HTH-type_TetR-like_transc_reg"/>
</dbReference>
<dbReference type="PANTHER" id="PTHR30055">
    <property type="entry name" value="HTH-TYPE TRANSCRIPTIONAL REGULATOR RUTR"/>
    <property type="match status" value="1"/>
</dbReference>
<dbReference type="InterPro" id="IPR036271">
    <property type="entry name" value="Tet_transcr_reg_TetR-rel_C_sf"/>
</dbReference>
<dbReference type="PROSITE" id="PS50977">
    <property type="entry name" value="HTH_TETR_2"/>
    <property type="match status" value="1"/>
</dbReference>
<dbReference type="FunFam" id="1.10.10.60:FF:000141">
    <property type="entry name" value="TetR family transcriptional regulator"/>
    <property type="match status" value="1"/>
</dbReference>
<accession>A0A543NK20</accession>